<name>A0ABN3VZD5_9ACTN</name>
<accession>A0ABN3VZD5</accession>
<dbReference type="EMBL" id="BAAAVI010000024">
    <property type="protein sequence ID" value="GAA2875332.1"/>
    <property type="molecule type" value="Genomic_DNA"/>
</dbReference>
<organism evidence="1 2">
    <name type="scientific">Streptosporangium fragile</name>
    <dbReference type="NCBI Taxonomy" id="46186"/>
    <lineage>
        <taxon>Bacteria</taxon>
        <taxon>Bacillati</taxon>
        <taxon>Actinomycetota</taxon>
        <taxon>Actinomycetes</taxon>
        <taxon>Streptosporangiales</taxon>
        <taxon>Streptosporangiaceae</taxon>
        <taxon>Streptosporangium</taxon>
    </lineage>
</organism>
<proteinExistence type="predicted"/>
<evidence type="ECO:0000313" key="2">
    <source>
        <dbReference type="Proteomes" id="UP001500831"/>
    </source>
</evidence>
<gene>
    <name evidence="1" type="ORF">GCM10010517_36200</name>
</gene>
<sequence>MRVCFYGTDEEITRVCERPVLAVLGPRHAQPVLAFELFNVRVTADPYGAVFRLAADLSEVWERGERD</sequence>
<keyword evidence="2" id="KW-1185">Reference proteome</keyword>
<comment type="caution">
    <text evidence="1">The sequence shown here is derived from an EMBL/GenBank/DDBJ whole genome shotgun (WGS) entry which is preliminary data.</text>
</comment>
<dbReference type="RefSeq" id="WP_344972766.1">
    <property type="nucleotide sequence ID" value="NZ_BAAAVI010000024.1"/>
</dbReference>
<protein>
    <submittedName>
        <fullName evidence="1">Uncharacterized protein</fullName>
    </submittedName>
</protein>
<evidence type="ECO:0000313" key="1">
    <source>
        <dbReference type="EMBL" id="GAA2875332.1"/>
    </source>
</evidence>
<dbReference type="Proteomes" id="UP001500831">
    <property type="component" value="Unassembled WGS sequence"/>
</dbReference>
<reference evidence="1 2" key="1">
    <citation type="journal article" date="2019" name="Int. J. Syst. Evol. Microbiol.">
        <title>The Global Catalogue of Microorganisms (GCM) 10K type strain sequencing project: providing services to taxonomists for standard genome sequencing and annotation.</title>
        <authorList>
            <consortium name="The Broad Institute Genomics Platform"/>
            <consortium name="The Broad Institute Genome Sequencing Center for Infectious Disease"/>
            <person name="Wu L."/>
            <person name="Ma J."/>
        </authorList>
    </citation>
    <scope>NUCLEOTIDE SEQUENCE [LARGE SCALE GENOMIC DNA]</scope>
    <source>
        <strain evidence="1 2">JCM 6242</strain>
    </source>
</reference>